<dbReference type="Pfam" id="PF00732">
    <property type="entry name" value="GMC_oxred_N"/>
    <property type="match status" value="1"/>
</dbReference>
<dbReference type="Gene3D" id="3.50.50.60">
    <property type="entry name" value="FAD/NAD(P)-binding domain"/>
    <property type="match status" value="1"/>
</dbReference>
<dbReference type="InterPro" id="IPR012132">
    <property type="entry name" value="GMC_OxRdtase"/>
</dbReference>
<protein>
    <submittedName>
        <fullName evidence="9">Oxidoreductase</fullName>
    </submittedName>
</protein>
<dbReference type="Pfam" id="PF05199">
    <property type="entry name" value="GMC_oxred_C"/>
    <property type="match status" value="1"/>
</dbReference>
<dbReference type="AlphaFoldDB" id="A0A0U1P2Y4"/>
<evidence type="ECO:0000256" key="5">
    <source>
        <dbReference type="PIRSR" id="PIRSR000137-2"/>
    </source>
</evidence>
<feature type="domain" description="Glucose-methanol-choline oxidoreductase C-terminal" evidence="8">
    <location>
        <begin position="405"/>
        <end position="547"/>
    </location>
</feature>
<keyword evidence="4 5" id="KW-0274">FAD</keyword>
<feature type="domain" description="Glucose-methanol-choline oxidoreductase N-terminal" evidence="7">
    <location>
        <begin position="6"/>
        <end position="321"/>
    </location>
</feature>
<dbReference type="Proteomes" id="UP000199087">
    <property type="component" value="Unassembled WGS sequence"/>
</dbReference>
<dbReference type="STRING" id="1499688.BN000_04719"/>
<feature type="compositionally biased region" description="Acidic residues" evidence="6">
    <location>
        <begin position="559"/>
        <end position="574"/>
    </location>
</feature>
<proteinExistence type="inferred from homology"/>
<dbReference type="Gene3D" id="3.30.410.40">
    <property type="match status" value="1"/>
</dbReference>
<dbReference type="InterPro" id="IPR036188">
    <property type="entry name" value="FAD/NAD-bd_sf"/>
</dbReference>
<dbReference type="PANTHER" id="PTHR11552:SF147">
    <property type="entry name" value="CHOLINE DEHYDROGENASE, MITOCHONDRIAL"/>
    <property type="match status" value="1"/>
</dbReference>
<organism evidence="9 10">
    <name type="scientific">Neobacillus massiliamazoniensis</name>
    <dbReference type="NCBI Taxonomy" id="1499688"/>
    <lineage>
        <taxon>Bacteria</taxon>
        <taxon>Bacillati</taxon>
        <taxon>Bacillota</taxon>
        <taxon>Bacilli</taxon>
        <taxon>Bacillales</taxon>
        <taxon>Bacillaceae</taxon>
        <taxon>Neobacillus</taxon>
    </lineage>
</organism>
<evidence type="ECO:0000313" key="9">
    <source>
        <dbReference type="EMBL" id="CRK84674.1"/>
    </source>
</evidence>
<feature type="binding site" evidence="5">
    <location>
        <position position="243"/>
    </location>
    <ligand>
        <name>FAD</name>
        <dbReference type="ChEBI" id="CHEBI:57692"/>
    </ligand>
</feature>
<keyword evidence="10" id="KW-1185">Reference proteome</keyword>
<dbReference type="InterPro" id="IPR007867">
    <property type="entry name" value="GMC_OxRtase_C"/>
</dbReference>
<dbReference type="EMBL" id="CVRB01000005">
    <property type="protein sequence ID" value="CRK84674.1"/>
    <property type="molecule type" value="Genomic_DNA"/>
</dbReference>
<dbReference type="InterPro" id="IPR000172">
    <property type="entry name" value="GMC_OxRdtase_N"/>
</dbReference>
<dbReference type="PANTHER" id="PTHR11552">
    <property type="entry name" value="GLUCOSE-METHANOL-CHOLINE GMC OXIDOREDUCTASE"/>
    <property type="match status" value="1"/>
</dbReference>
<evidence type="ECO:0000256" key="3">
    <source>
        <dbReference type="ARBA" id="ARBA00022630"/>
    </source>
</evidence>
<evidence type="ECO:0000259" key="8">
    <source>
        <dbReference type="Pfam" id="PF05199"/>
    </source>
</evidence>
<dbReference type="SUPFAM" id="SSF51905">
    <property type="entry name" value="FAD/NAD(P)-binding domain"/>
    <property type="match status" value="1"/>
</dbReference>
<evidence type="ECO:0000259" key="7">
    <source>
        <dbReference type="Pfam" id="PF00732"/>
    </source>
</evidence>
<comment type="cofactor">
    <cofactor evidence="1 5">
        <name>FAD</name>
        <dbReference type="ChEBI" id="CHEBI:57692"/>
    </cofactor>
</comment>
<dbReference type="PIRSF" id="PIRSF000137">
    <property type="entry name" value="Alcohol_oxidase"/>
    <property type="match status" value="1"/>
</dbReference>
<evidence type="ECO:0000256" key="1">
    <source>
        <dbReference type="ARBA" id="ARBA00001974"/>
    </source>
</evidence>
<gene>
    <name evidence="9" type="ORF">BN000_04719</name>
</gene>
<dbReference type="SUPFAM" id="SSF54373">
    <property type="entry name" value="FAD-linked reductases, C-terminal domain"/>
    <property type="match status" value="1"/>
</dbReference>
<dbReference type="GO" id="GO:0016614">
    <property type="term" value="F:oxidoreductase activity, acting on CH-OH group of donors"/>
    <property type="evidence" value="ECO:0007669"/>
    <property type="project" value="InterPro"/>
</dbReference>
<comment type="similarity">
    <text evidence="2">Belongs to the GMC oxidoreductase family.</text>
</comment>
<feature type="region of interest" description="Disordered" evidence="6">
    <location>
        <begin position="559"/>
        <end position="583"/>
    </location>
</feature>
<evidence type="ECO:0000256" key="2">
    <source>
        <dbReference type="ARBA" id="ARBA00010790"/>
    </source>
</evidence>
<dbReference type="RefSeq" id="WP_090638840.1">
    <property type="nucleotide sequence ID" value="NZ_CVRB01000005.1"/>
</dbReference>
<evidence type="ECO:0000313" key="10">
    <source>
        <dbReference type="Proteomes" id="UP000199087"/>
    </source>
</evidence>
<reference evidence="10" key="1">
    <citation type="submission" date="2015-05" db="EMBL/GenBank/DDBJ databases">
        <authorList>
            <person name="Urmite Genomes"/>
        </authorList>
    </citation>
    <scope>NUCLEOTIDE SEQUENCE [LARGE SCALE GENOMIC DNA]</scope>
    <source>
        <strain evidence="10">LF1</strain>
    </source>
</reference>
<evidence type="ECO:0000256" key="4">
    <source>
        <dbReference type="ARBA" id="ARBA00022827"/>
    </source>
</evidence>
<dbReference type="GO" id="GO:0050660">
    <property type="term" value="F:flavin adenine dinucleotide binding"/>
    <property type="evidence" value="ECO:0007669"/>
    <property type="project" value="InterPro"/>
</dbReference>
<sequence>MDKNNFDYIVIGAGTAGGIIAKKLSDDHRTSVLVLETGTNMTKELSSPNVVVALTNATNNRQSFNVTTILEQQLGRQLITESGRAIGGSSEHNAMLAVRGSRDFYDEWARQVGNQWSYDNIRSLFKKNETYTGGSQEPQERGFNGPIFVRQQIIPNQGLIQTLTQATSDVFDIPIVEDYNTGIRDCTFFKSQFTQKAESESFIRSSTATGYLNSHIVTQGNEFNSDEFGVNGRKLVIFAKTTVNKILFKRHKGFQIAVGVEFIKNGVSEVMNARKGIVISAGQFSSVILQRSGIGRPDDLAKAGIATLVDSPNVGHNFQTQFYVGMGVRVETGRILQVLGTDPNQPSTLGAFKKQDNPKGGRRLQLLGFPVPVFVPVQDVLINGWQFDDTKPSNVMSIAISNLNPTSRGTILIGHSDPEAYPTIDLNPLADNDDLNYMVDKYIETYNMVVRARQLDPGGIYEVVYPNESIFQLADEEKRTILAAYVRASYTNFAHFGCQCKMGQVIEEGVVDGFLNVFGTKNLKIADLSIAPILPDGNTSTGAQMIGLNAVRFIRNDEKFDEESSDESSDESSSSDESRDDQH</sequence>
<name>A0A0U1P2Y4_9BACI</name>
<evidence type="ECO:0000256" key="6">
    <source>
        <dbReference type="SAM" id="MobiDB-lite"/>
    </source>
</evidence>
<keyword evidence="3" id="KW-0285">Flavoprotein</keyword>
<accession>A0A0U1P2Y4</accession>
<dbReference type="OrthoDB" id="9785276at2"/>